<evidence type="ECO:0000313" key="2">
    <source>
        <dbReference type="EMBL" id="KAH7956966.1"/>
    </source>
</evidence>
<evidence type="ECO:0008006" key="4">
    <source>
        <dbReference type="Google" id="ProtNLM"/>
    </source>
</evidence>
<gene>
    <name evidence="2" type="ORF">HPB52_013932</name>
</gene>
<accession>A0A9D4PWH1</accession>
<protein>
    <recommendedName>
        <fullName evidence="4">CCHC-type domain-containing protein</fullName>
    </recommendedName>
</protein>
<sequence length="206" mass="22468">MRGCSKSKGKPNQRSQKTQRDQTALTCKWCGSTTHPPSRTMSPGNGNICSVCGKKGHFAAVCLSASPRKKKSTHQAVLEEVYLGQYTDQQDSGPWRTDVTVNGLPMKFKVDTRADVTAIPTSLYNEQVMGNLKQAKKQLLGPGRTKITLCWIGRSRRATSKKRRCRGRGHKEMAPCVPHHVTSGGSGGKTLSGTGVCDRLSRARVL</sequence>
<feature type="region of interest" description="Disordered" evidence="1">
    <location>
        <begin position="1"/>
        <end position="20"/>
    </location>
</feature>
<feature type="compositionally biased region" description="Basic residues" evidence="1">
    <location>
        <begin position="1"/>
        <end position="11"/>
    </location>
</feature>
<dbReference type="SUPFAM" id="SSF50630">
    <property type="entry name" value="Acid proteases"/>
    <property type="match status" value="1"/>
</dbReference>
<name>A0A9D4PWH1_RHISA</name>
<dbReference type="EMBL" id="JABSTV010001250">
    <property type="protein sequence ID" value="KAH7956966.1"/>
    <property type="molecule type" value="Genomic_DNA"/>
</dbReference>
<reference evidence="2" key="2">
    <citation type="submission" date="2021-09" db="EMBL/GenBank/DDBJ databases">
        <authorList>
            <person name="Jia N."/>
            <person name="Wang J."/>
            <person name="Shi W."/>
            <person name="Du L."/>
            <person name="Sun Y."/>
            <person name="Zhan W."/>
            <person name="Jiang J."/>
            <person name="Wang Q."/>
            <person name="Zhang B."/>
            <person name="Ji P."/>
            <person name="Sakyi L.B."/>
            <person name="Cui X."/>
            <person name="Yuan T."/>
            <person name="Jiang B."/>
            <person name="Yang W."/>
            <person name="Lam T.T.-Y."/>
            <person name="Chang Q."/>
            <person name="Ding S."/>
            <person name="Wang X."/>
            <person name="Zhu J."/>
            <person name="Ruan X."/>
            <person name="Zhao L."/>
            <person name="Wei J."/>
            <person name="Que T."/>
            <person name="Du C."/>
            <person name="Cheng J."/>
            <person name="Dai P."/>
            <person name="Han X."/>
            <person name="Huang E."/>
            <person name="Gao Y."/>
            <person name="Liu J."/>
            <person name="Shao H."/>
            <person name="Ye R."/>
            <person name="Li L."/>
            <person name="Wei W."/>
            <person name="Wang X."/>
            <person name="Wang C."/>
            <person name="Huo Q."/>
            <person name="Li W."/>
            <person name="Guo W."/>
            <person name="Chen H."/>
            <person name="Chen S."/>
            <person name="Zhou L."/>
            <person name="Zhou L."/>
            <person name="Ni X."/>
            <person name="Tian J."/>
            <person name="Zhou Y."/>
            <person name="Sheng Y."/>
            <person name="Liu T."/>
            <person name="Pan Y."/>
            <person name="Xia L."/>
            <person name="Li J."/>
            <person name="Zhao F."/>
            <person name="Cao W."/>
        </authorList>
    </citation>
    <scope>NUCLEOTIDE SEQUENCE</scope>
    <source>
        <strain evidence="2">Rsan-2018</strain>
        <tissue evidence="2">Larvae</tissue>
    </source>
</reference>
<comment type="caution">
    <text evidence="2">The sequence shown here is derived from an EMBL/GenBank/DDBJ whole genome shotgun (WGS) entry which is preliminary data.</text>
</comment>
<organism evidence="2 3">
    <name type="scientific">Rhipicephalus sanguineus</name>
    <name type="common">Brown dog tick</name>
    <name type="synonym">Ixodes sanguineus</name>
    <dbReference type="NCBI Taxonomy" id="34632"/>
    <lineage>
        <taxon>Eukaryota</taxon>
        <taxon>Metazoa</taxon>
        <taxon>Ecdysozoa</taxon>
        <taxon>Arthropoda</taxon>
        <taxon>Chelicerata</taxon>
        <taxon>Arachnida</taxon>
        <taxon>Acari</taxon>
        <taxon>Parasitiformes</taxon>
        <taxon>Ixodida</taxon>
        <taxon>Ixodoidea</taxon>
        <taxon>Ixodidae</taxon>
        <taxon>Rhipicephalinae</taxon>
        <taxon>Rhipicephalus</taxon>
        <taxon>Rhipicephalus</taxon>
    </lineage>
</organism>
<dbReference type="VEuPathDB" id="VectorBase:RSAN_048763"/>
<reference evidence="2" key="1">
    <citation type="journal article" date="2020" name="Cell">
        <title>Large-Scale Comparative Analyses of Tick Genomes Elucidate Their Genetic Diversity and Vector Capacities.</title>
        <authorList>
            <consortium name="Tick Genome and Microbiome Consortium (TIGMIC)"/>
            <person name="Jia N."/>
            <person name="Wang J."/>
            <person name="Shi W."/>
            <person name="Du L."/>
            <person name="Sun Y."/>
            <person name="Zhan W."/>
            <person name="Jiang J.F."/>
            <person name="Wang Q."/>
            <person name="Zhang B."/>
            <person name="Ji P."/>
            <person name="Bell-Sakyi L."/>
            <person name="Cui X.M."/>
            <person name="Yuan T.T."/>
            <person name="Jiang B.G."/>
            <person name="Yang W.F."/>
            <person name="Lam T.T."/>
            <person name="Chang Q.C."/>
            <person name="Ding S.J."/>
            <person name="Wang X.J."/>
            <person name="Zhu J.G."/>
            <person name="Ruan X.D."/>
            <person name="Zhao L."/>
            <person name="Wei J.T."/>
            <person name="Ye R.Z."/>
            <person name="Que T.C."/>
            <person name="Du C.H."/>
            <person name="Zhou Y.H."/>
            <person name="Cheng J.X."/>
            <person name="Dai P.F."/>
            <person name="Guo W.B."/>
            <person name="Han X.H."/>
            <person name="Huang E.J."/>
            <person name="Li L.F."/>
            <person name="Wei W."/>
            <person name="Gao Y.C."/>
            <person name="Liu J.Z."/>
            <person name="Shao H.Z."/>
            <person name="Wang X."/>
            <person name="Wang C.C."/>
            <person name="Yang T.C."/>
            <person name="Huo Q.B."/>
            <person name="Li W."/>
            <person name="Chen H.Y."/>
            <person name="Chen S.E."/>
            <person name="Zhou L.G."/>
            <person name="Ni X.B."/>
            <person name="Tian J.H."/>
            <person name="Sheng Y."/>
            <person name="Liu T."/>
            <person name="Pan Y.S."/>
            <person name="Xia L.Y."/>
            <person name="Li J."/>
            <person name="Zhao F."/>
            <person name="Cao W.C."/>
        </authorList>
    </citation>
    <scope>NUCLEOTIDE SEQUENCE</scope>
    <source>
        <strain evidence="2">Rsan-2018</strain>
    </source>
</reference>
<dbReference type="InterPro" id="IPR021109">
    <property type="entry name" value="Peptidase_aspartic_dom_sf"/>
</dbReference>
<evidence type="ECO:0000313" key="3">
    <source>
        <dbReference type="Proteomes" id="UP000821837"/>
    </source>
</evidence>
<evidence type="ECO:0000256" key="1">
    <source>
        <dbReference type="SAM" id="MobiDB-lite"/>
    </source>
</evidence>
<proteinExistence type="predicted"/>
<dbReference type="Proteomes" id="UP000821837">
    <property type="component" value="Unassembled WGS sequence"/>
</dbReference>
<keyword evidence="3" id="KW-1185">Reference proteome</keyword>
<dbReference type="AlphaFoldDB" id="A0A9D4PWH1"/>